<dbReference type="EMBL" id="DNAA01000064">
    <property type="protein sequence ID" value="HBA08607.1"/>
    <property type="molecule type" value="Genomic_DNA"/>
</dbReference>
<comment type="caution">
    <text evidence="1">The sequence shown here is derived from an EMBL/GenBank/DDBJ whole genome shotgun (WGS) entry which is preliminary data.</text>
</comment>
<organism evidence="1 2">
    <name type="scientific">Methylotenera mobilis</name>
    <dbReference type="NCBI Taxonomy" id="359408"/>
    <lineage>
        <taxon>Bacteria</taxon>
        <taxon>Pseudomonadati</taxon>
        <taxon>Pseudomonadota</taxon>
        <taxon>Betaproteobacteria</taxon>
        <taxon>Nitrosomonadales</taxon>
        <taxon>Methylophilaceae</taxon>
        <taxon>Methylotenera</taxon>
    </lineage>
</organism>
<evidence type="ECO:0000313" key="1">
    <source>
        <dbReference type="EMBL" id="HBA08607.1"/>
    </source>
</evidence>
<gene>
    <name evidence="1" type="ORF">DCW48_02775</name>
</gene>
<accession>A0A351R986</accession>
<dbReference type="AlphaFoldDB" id="A0A351R986"/>
<dbReference type="Proteomes" id="UP000264313">
    <property type="component" value="Unassembled WGS sequence"/>
</dbReference>
<proteinExistence type="predicted"/>
<sequence>MDGSKLSPRNQPSEISSKLVHSINNCQGIAAKSVANLNAFLEFQKLEIEGRKMHVFQRCMHDQGYMENPEWVKFAEPISQKEAKTSGVSLNEAYEKFRRTQMVLIRVPHHHPLYWKISRESK</sequence>
<name>A0A351R986_9PROT</name>
<evidence type="ECO:0000313" key="2">
    <source>
        <dbReference type="Proteomes" id="UP000264313"/>
    </source>
</evidence>
<reference evidence="1 2" key="1">
    <citation type="journal article" date="2018" name="Nat. Biotechnol.">
        <title>A standardized bacterial taxonomy based on genome phylogeny substantially revises the tree of life.</title>
        <authorList>
            <person name="Parks D.H."/>
            <person name="Chuvochina M."/>
            <person name="Waite D.W."/>
            <person name="Rinke C."/>
            <person name="Skarshewski A."/>
            <person name="Chaumeil P.A."/>
            <person name="Hugenholtz P."/>
        </authorList>
    </citation>
    <scope>NUCLEOTIDE SEQUENCE [LARGE SCALE GENOMIC DNA]</scope>
    <source>
        <strain evidence="1">UBA9958</strain>
    </source>
</reference>
<protein>
    <submittedName>
        <fullName evidence="1">Uncharacterized protein</fullName>
    </submittedName>
</protein>
<dbReference type="STRING" id="1132855.GCA_000384255_01400"/>